<sequence>MWPFGWKGPSGFSPRSTAEHVTQGIDATGLTAIVTGASSGIGAETTRVLALRGAHVVMAVRNVESGGKVKDEILKAIPTAKIDVMLLDLNSMESVRKFASEFISLSLPLNILINNAGIMAAPFMLSQDNIEMQFATNHVGHFLLTDLVLDTMKKTARESDREGRIVILSSEAHRFTYSEGIRFDKINDESGYNSIWAYGQSKLANVLHANELTRRLKEEGVNITANSLHPGAIMTNLLRFHSVINSVVTMVGRFVLKNVHQGAATTCYVALHPQVKGVSGEYFTDSNLSKASSLAKDVELAKKLWDFSLSLTNPNSEPANMGFFGKKGSSGFSSSSTAEEVTEGIDGNGLTAIVTGASSGIGTETARVLALRGVHVVMAVRNVDSGNKVREEILKEIPSAKVEVMELDLSSMSSVREFASKYNSSGFPLNILINNAGIMASPYMLSKDNIELQFATNYLSHFLLTNLLLDNMKNTARESTREGRIVNLSSSAHRHPFPGGIRFDSINDEAGYGSIKAYGQSKLATLLHANELARRFKEEGLNITANSLHPGGIHTNLFRYHTILSGFASTVGRFMFKTVPQGAATTCYVALHPQVNGVSGKYFEDCNISKSSAYGQDADLAKKLWEFSLPLTSP</sequence>
<dbReference type="AlphaFoldDB" id="A0A5N5NAF4"/>
<dbReference type="Gene3D" id="3.40.50.720">
    <property type="entry name" value="NAD(P)-binding Rossmann-like Domain"/>
    <property type="match status" value="2"/>
</dbReference>
<dbReference type="InterPro" id="IPR036291">
    <property type="entry name" value="NAD(P)-bd_dom_sf"/>
</dbReference>
<proteinExistence type="predicted"/>
<dbReference type="SUPFAM" id="SSF51735">
    <property type="entry name" value="NAD(P)-binding Rossmann-fold domains"/>
    <property type="match status" value="2"/>
</dbReference>
<comment type="caution">
    <text evidence="1">The sequence shown here is derived from an EMBL/GenBank/DDBJ whole genome shotgun (WGS) entry which is preliminary data.</text>
</comment>
<reference evidence="2" key="1">
    <citation type="journal article" date="2019" name="Gigascience">
        <title>De novo genome assembly of the endangered Acer yangbiense, a plant species with extremely small populations endemic to Yunnan Province, China.</title>
        <authorList>
            <person name="Yang J."/>
            <person name="Wariss H.M."/>
            <person name="Tao L."/>
            <person name="Zhang R."/>
            <person name="Yun Q."/>
            <person name="Hollingsworth P."/>
            <person name="Dao Z."/>
            <person name="Luo G."/>
            <person name="Guo H."/>
            <person name="Ma Y."/>
            <person name="Sun W."/>
        </authorList>
    </citation>
    <scope>NUCLEOTIDE SEQUENCE [LARGE SCALE GENOMIC DNA]</scope>
    <source>
        <strain evidence="2">cv. br00</strain>
    </source>
</reference>
<keyword evidence="2" id="KW-1185">Reference proteome</keyword>
<organism evidence="1 2">
    <name type="scientific">Salix brachista</name>
    <dbReference type="NCBI Taxonomy" id="2182728"/>
    <lineage>
        <taxon>Eukaryota</taxon>
        <taxon>Viridiplantae</taxon>
        <taxon>Streptophyta</taxon>
        <taxon>Embryophyta</taxon>
        <taxon>Tracheophyta</taxon>
        <taxon>Spermatophyta</taxon>
        <taxon>Magnoliopsida</taxon>
        <taxon>eudicotyledons</taxon>
        <taxon>Gunneridae</taxon>
        <taxon>Pentapetalae</taxon>
        <taxon>rosids</taxon>
        <taxon>fabids</taxon>
        <taxon>Malpighiales</taxon>
        <taxon>Salicaceae</taxon>
        <taxon>Saliceae</taxon>
        <taxon>Salix</taxon>
    </lineage>
</organism>
<dbReference type="Proteomes" id="UP000326939">
    <property type="component" value="Chromosome 3"/>
</dbReference>
<name>A0A5N5NAF4_9ROSI</name>
<dbReference type="Pfam" id="PF00106">
    <property type="entry name" value="adh_short"/>
    <property type="match status" value="2"/>
</dbReference>
<evidence type="ECO:0000313" key="2">
    <source>
        <dbReference type="Proteomes" id="UP000326939"/>
    </source>
</evidence>
<dbReference type="EMBL" id="VDCV01000003">
    <property type="protein sequence ID" value="KAB5564515.1"/>
    <property type="molecule type" value="Genomic_DNA"/>
</dbReference>
<dbReference type="CDD" id="cd05327">
    <property type="entry name" value="retinol-DH_like_SDR_c_like"/>
    <property type="match status" value="2"/>
</dbReference>
<dbReference type="InterPro" id="IPR055280">
    <property type="entry name" value="TIC32"/>
</dbReference>
<evidence type="ECO:0000313" key="1">
    <source>
        <dbReference type="EMBL" id="KAB5564515.1"/>
    </source>
</evidence>
<dbReference type="PANTHER" id="PTHR48476">
    <property type="entry name" value="SHORT-CHAIN DEHYDROGENASE TIC 32, CHLOROPLASTIC-LIKE"/>
    <property type="match status" value="1"/>
</dbReference>
<protein>
    <submittedName>
        <fullName evidence="1">Uncharacterized protein</fullName>
    </submittedName>
</protein>
<dbReference type="PRINTS" id="PR00081">
    <property type="entry name" value="GDHRDH"/>
</dbReference>
<gene>
    <name evidence="1" type="ORF">DKX38_004569</name>
</gene>
<dbReference type="InterPro" id="IPR002347">
    <property type="entry name" value="SDR_fam"/>
</dbReference>
<dbReference type="PANTHER" id="PTHR48476:SF1">
    <property type="entry name" value="SHORT-CHAIN DEHYDROGENASE TIC 32, CHLOROPLASTIC-LIKE"/>
    <property type="match status" value="1"/>
</dbReference>
<accession>A0A5N5NAF4</accession>